<evidence type="ECO:0000313" key="2">
    <source>
        <dbReference type="EMBL" id="WMV42853.1"/>
    </source>
</evidence>
<feature type="region of interest" description="Disordered" evidence="1">
    <location>
        <begin position="124"/>
        <end position="163"/>
    </location>
</feature>
<dbReference type="Proteomes" id="UP001234989">
    <property type="component" value="Chromosome 8"/>
</dbReference>
<dbReference type="AlphaFoldDB" id="A0AAF0UBN8"/>
<accession>A0AAF0UBN8</accession>
<evidence type="ECO:0000256" key="1">
    <source>
        <dbReference type="SAM" id="MobiDB-lite"/>
    </source>
</evidence>
<feature type="region of interest" description="Disordered" evidence="1">
    <location>
        <begin position="1"/>
        <end position="92"/>
    </location>
</feature>
<feature type="region of interest" description="Disordered" evidence="1">
    <location>
        <begin position="246"/>
        <end position="266"/>
    </location>
</feature>
<feature type="compositionally biased region" description="Low complexity" evidence="1">
    <location>
        <begin position="246"/>
        <end position="258"/>
    </location>
</feature>
<feature type="compositionally biased region" description="Polar residues" evidence="1">
    <location>
        <begin position="126"/>
        <end position="141"/>
    </location>
</feature>
<gene>
    <name evidence="2" type="ORF">MTR67_036238</name>
</gene>
<organism evidence="2 3">
    <name type="scientific">Solanum verrucosum</name>
    <dbReference type="NCBI Taxonomy" id="315347"/>
    <lineage>
        <taxon>Eukaryota</taxon>
        <taxon>Viridiplantae</taxon>
        <taxon>Streptophyta</taxon>
        <taxon>Embryophyta</taxon>
        <taxon>Tracheophyta</taxon>
        <taxon>Spermatophyta</taxon>
        <taxon>Magnoliopsida</taxon>
        <taxon>eudicotyledons</taxon>
        <taxon>Gunneridae</taxon>
        <taxon>Pentapetalae</taxon>
        <taxon>asterids</taxon>
        <taxon>lamiids</taxon>
        <taxon>Solanales</taxon>
        <taxon>Solanaceae</taxon>
        <taxon>Solanoideae</taxon>
        <taxon>Solaneae</taxon>
        <taxon>Solanum</taxon>
    </lineage>
</organism>
<keyword evidence="3" id="KW-1185">Reference proteome</keyword>
<protein>
    <submittedName>
        <fullName evidence="2">Uncharacterized protein</fullName>
    </submittedName>
</protein>
<reference evidence="2" key="1">
    <citation type="submission" date="2023-08" db="EMBL/GenBank/DDBJ databases">
        <title>A de novo genome assembly of Solanum verrucosum Schlechtendal, a Mexican diploid species geographically isolated from the other diploid A-genome species in potato relatives.</title>
        <authorList>
            <person name="Hosaka K."/>
        </authorList>
    </citation>
    <scope>NUCLEOTIDE SEQUENCE</scope>
    <source>
        <tissue evidence="2">Young leaves</tissue>
    </source>
</reference>
<dbReference type="EMBL" id="CP133619">
    <property type="protein sequence ID" value="WMV42853.1"/>
    <property type="molecule type" value="Genomic_DNA"/>
</dbReference>
<name>A0AAF0UBN8_SOLVR</name>
<proteinExistence type="predicted"/>
<feature type="compositionally biased region" description="Basic residues" evidence="1">
    <location>
        <begin position="13"/>
        <end position="27"/>
    </location>
</feature>
<sequence length="266" mass="29024">MWPTSNNPIVKPPKIKKMPGRPSKVRRKEVDESRKTGKLRKKSVVMTCSKCGTQAHNKIGCPTRNQASPSQSTEPSSQARGTGLSQSTEPSSPTQYFYLLLSNATTNNESGRGRGTKRVSSYIGVPTQSHGTATNTKTVNSRGKGRGREAGTSRGRGMPQERNVNEGLGVGIYQAEDGFTTLNHGLSSRRVINIGTRVTKRADVVTGDIGYTPVRGFKWKGKTTITSSNLERMRAEKVIQTRFTATANANNQSQTSSSRKTHVPWK</sequence>
<evidence type="ECO:0000313" key="3">
    <source>
        <dbReference type="Proteomes" id="UP001234989"/>
    </source>
</evidence>
<feature type="compositionally biased region" description="Polar residues" evidence="1">
    <location>
        <begin position="63"/>
        <end position="92"/>
    </location>
</feature>